<name>A0A411ZSY1_9FIRM</name>
<dbReference type="RefSeq" id="WP_118031224.1">
    <property type="nucleotide sequence ID" value="NZ_QRJH01000001.1"/>
</dbReference>
<evidence type="ECO:0000313" key="3">
    <source>
        <dbReference type="EMBL" id="RGR50700.1"/>
    </source>
</evidence>
<evidence type="ECO:0000313" key="4">
    <source>
        <dbReference type="EMBL" id="RHH21083.1"/>
    </source>
</evidence>
<evidence type="ECO:0000313" key="7">
    <source>
        <dbReference type="Proteomes" id="UP000285839"/>
    </source>
</evidence>
<dbReference type="GO" id="GO:0016301">
    <property type="term" value="F:kinase activity"/>
    <property type="evidence" value="ECO:0007669"/>
    <property type="project" value="UniProtKB-KW"/>
</dbReference>
<dbReference type="AlphaFoldDB" id="A0A411ZSY1"/>
<evidence type="ECO:0000313" key="5">
    <source>
        <dbReference type="Proteomes" id="UP000283585"/>
    </source>
</evidence>
<keyword evidence="1" id="KW-1133">Transmembrane helix</keyword>
<gene>
    <name evidence="4" type="ORF">DW222_01200</name>
    <name evidence="3" type="ORF">DWY46_04760</name>
    <name evidence="2" type="ORF">DWZ12_05555</name>
</gene>
<keyword evidence="1" id="KW-0812">Transmembrane</keyword>
<organism evidence="2 5">
    <name type="scientific">Blautia obeum</name>
    <dbReference type="NCBI Taxonomy" id="40520"/>
    <lineage>
        <taxon>Bacteria</taxon>
        <taxon>Bacillati</taxon>
        <taxon>Bacillota</taxon>
        <taxon>Clostridia</taxon>
        <taxon>Lachnospirales</taxon>
        <taxon>Lachnospiraceae</taxon>
        <taxon>Blautia</taxon>
    </lineage>
</organism>
<dbReference type="EMBL" id="QRUH01000002">
    <property type="protein sequence ID" value="RGR50700.1"/>
    <property type="molecule type" value="Genomic_DNA"/>
</dbReference>
<protein>
    <submittedName>
        <fullName evidence="2">Histidine kinase</fullName>
    </submittedName>
</protein>
<evidence type="ECO:0000313" key="6">
    <source>
        <dbReference type="Proteomes" id="UP000284024"/>
    </source>
</evidence>
<accession>A0A411ZSY1</accession>
<dbReference type="EMBL" id="QRJH01000001">
    <property type="protein sequence ID" value="RHH21083.1"/>
    <property type="molecule type" value="Genomic_DNA"/>
</dbReference>
<evidence type="ECO:0000313" key="2">
    <source>
        <dbReference type="EMBL" id="RGQ05935.1"/>
    </source>
</evidence>
<dbReference type="Proteomes" id="UP000285839">
    <property type="component" value="Unassembled WGS sequence"/>
</dbReference>
<comment type="caution">
    <text evidence="2">The sequence shown here is derived from an EMBL/GenBank/DDBJ whole genome shotgun (WGS) entry which is preliminary data.</text>
</comment>
<dbReference type="Proteomes" id="UP000284024">
    <property type="component" value="Unassembled WGS sequence"/>
</dbReference>
<dbReference type="Proteomes" id="UP000283585">
    <property type="component" value="Unassembled WGS sequence"/>
</dbReference>
<feature type="transmembrane region" description="Helical" evidence="1">
    <location>
        <begin position="23"/>
        <end position="43"/>
    </location>
</feature>
<evidence type="ECO:0000256" key="1">
    <source>
        <dbReference type="SAM" id="Phobius"/>
    </source>
</evidence>
<keyword evidence="2" id="KW-0418">Kinase</keyword>
<dbReference type="EMBL" id="QRSS01000005">
    <property type="protein sequence ID" value="RGQ05935.1"/>
    <property type="molecule type" value="Genomic_DNA"/>
</dbReference>
<proteinExistence type="predicted"/>
<sequence length="53" mass="6089">MERLEYLLSIVQFATDTKEKRHIVGGMLVSISLLFGGMAFTVMTMKDEDENYE</sequence>
<keyword evidence="2" id="KW-0808">Transferase</keyword>
<reference evidence="5 6" key="1">
    <citation type="submission" date="2018-08" db="EMBL/GenBank/DDBJ databases">
        <title>A genome reference for cultivated species of the human gut microbiota.</title>
        <authorList>
            <person name="Zou Y."/>
            <person name="Xue W."/>
            <person name="Luo G."/>
        </authorList>
    </citation>
    <scope>NUCLEOTIDE SEQUENCE [LARGE SCALE GENOMIC DNA]</scope>
    <source>
        <strain evidence="3 7">AF25-21</strain>
        <strain evidence="2 5">AF29-2BH</strain>
        <strain evidence="4 6">AM18-2AC</strain>
    </source>
</reference>
<keyword evidence="1" id="KW-0472">Membrane</keyword>